<dbReference type="PANTHER" id="PTHR12227">
    <property type="entry name" value="GLYCERATE KINASE"/>
    <property type="match status" value="1"/>
</dbReference>
<evidence type="ECO:0000313" key="8">
    <source>
        <dbReference type="Proteomes" id="UP000183994"/>
    </source>
</evidence>
<dbReference type="PANTHER" id="PTHR12227:SF0">
    <property type="entry name" value="GLYCERATE KINASE"/>
    <property type="match status" value="1"/>
</dbReference>
<dbReference type="Gene3D" id="3.40.1480.10">
    <property type="entry name" value="MOFRL domain"/>
    <property type="match status" value="1"/>
</dbReference>
<evidence type="ECO:0000256" key="1">
    <source>
        <dbReference type="ARBA" id="ARBA00022679"/>
    </source>
</evidence>
<dbReference type="InterPro" id="IPR025286">
    <property type="entry name" value="MOFRL_assoc_dom"/>
</dbReference>
<dbReference type="InterPro" id="IPR038614">
    <property type="entry name" value="GK_N_sf"/>
</dbReference>
<dbReference type="STRING" id="1121393.SAMN02745216_01295"/>
<evidence type="ECO:0000256" key="3">
    <source>
        <dbReference type="ARBA" id="ARBA00022777"/>
    </source>
</evidence>
<name>A0A1M6HRA4_9BACT</name>
<dbReference type="OrthoDB" id="9766552at2"/>
<dbReference type="SUPFAM" id="SSF82544">
    <property type="entry name" value="GckA/TtuD-like"/>
    <property type="match status" value="1"/>
</dbReference>
<dbReference type="Gene3D" id="3.40.50.10180">
    <property type="entry name" value="Glycerate kinase, MOFRL-like N-terminal domain"/>
    <property type="match status" value="1"/>
</dbReference>
<evidence type="ECO:0000256" key="4">
    <source>
        <dbReference type="ARBA" id="ARBA00022840"/>
    </source>
</evidence>
<dbReference type="GO" id="GO:0005737">
    <property type="term" value="C:cytoplasm"/>
    <property type="evidence" value="ECO:0007669"/>
    <property type="project" value="TreeGrafter"/>
</dbReference>
<dbReference type="InterPro" id="IPR007835">
    <property type="entry name" value="MOFRL"/>
</dbReference>
<keyword evidence="2" id="KW-0547">Nucleotide-binding</keyword>
<keyword evidence="8" id="KW-1185">Reference proteome</keyword>
<accession>A0A1M6HRA4</accession>
<dbReference type="FunFam" id="3.40.50.10180:FF:000001">
    <property type="entry name" value="Glycerate kinase"/>
    <property type="match status" value="1"/>
</dbReference>
<keyword evidence="4" id="KW-0067">ATP-binding</keyword>
<dbReference type="Pfam" id="PF05161">
    <property type="entry name" value="MOFRL"/>
    <property type="match status" value="1"/>
</dbReference>
<evidence type="ECO:0000256" key="2">
    <source>
        <dbReference type="ARBA" id="ARBA00022741"/>
    </source>
</evidence>
<dbReference type="Pfam" id="PF13660">
    <property type="entry name" value="DUF4147"/>
    <property type="match status" value="1"/>
</dbReference>
<dbReference type="Proteomes" id="UP000183994">
    <property type="component" value="Unassembled WGS sequence"/>
</dbReference>
<evidence type="ECO:0000313" key="7">
    <source>
        <dbReference type="EMBL" id="SHJ24742.1"/>
    </source>
</evidence>
<dbReference type="EMBL" id="FQZU01000005">
    <property type="protein sequence ID" value="SHJ24742.1"/>
    <property type="molecule type" value="Genomic_DNA"/>
</dbReference>
<dbReference type="GO" id="GO:0005524">
    <property type="term" value="F:ATP binding"/>
    <property type="evidence" value="ECO:0007669"/>
    <property type="project" value="UniProtKB-KW"/>
</dbReference>
<sequence length="441" mass="46118">MTQILREHAMEIFRAGLAAADPEQAVLKALQLSQSGVLSVGERKITLAGYDRVFVVGAGKAACPMARALEKTLPHITEGLIVTKYGHVMPLDFVKTVEGGHPVPDANGMQGARAIIGLLEGLTERDLVFCVISGGGSALLPLPAKGLTLAQKQEATSALLACGAPIQEMNAIRKHLSGVKGGQLVRIAHPATMISLVLSDVIGDDLDIIASGPTTPDPDTFQRCLEIIDRHQMCLNFPAEVMGHLERGAAGDLPETPKPGDPVFNNAHTLIVGSSRQSLFQARDKAQSLGYNTLILSSLIDGEAQDVAKVHAGIAKEILATGNPLQRPACVLSGGETTVTIKGKGKGGRNMEFALAGAIAMQGVEGALLFSAGTDGTDGPTDAAGAYCDGGTCSRAEAMGLDPYAYLVNNDSYNFFKKTGELVITGPTMTNVMDLRLILAS</sequence>
<evidence type="ECO:0000259" key="5">
    <source>
        <dbReference type="Pfam" id="PF05161"/>
    </source>
</evidence>
<proteinExistence type="predicted"/>
<reference evidence="8" key="1">
    <citation type="submission" date="2016-11" db="EMBL/GenBank/DDBJ databases">
        <authorList>
            <person name="Varghese N."/>
            <person name="Submissions S."/>
        </authorList>
    </citation>
    <scope>NUCLEOTIDE SEQUENCE [LARGE SCALE GENOMIC DNA]</scope>
    <source>
        <strain evidence="8">DSM 16219</strain>
    </source>
</reference>
<dbReference type="InterPro" id="IPR039760">
    <property type="entry name" value="MOFRL_protein"/>
</dbReference>
<keyword evidence="3 7" id="KW-0418">Kinase</keyword>
<dbReference type="GO" id="GO:0008887">
    <property type="term" value="F:glycerate kinase activity"/>
    <property type="evidence" value="ECO:0007669"/>
    <property type="project" value="InterPro"/>
</dbReference>
<organism evidence="7 8">
    <name type="scientific">Desulfatibacillum alkenivorans DSM 16219</name>
    <dbReference type="NCBI Taxonomy" id="1121393"/>
    <lineage>
        <taxon>Bacteria</taxon>
        <taxon>Pseudomonadati</taxon>
        <taxon>Thermodesulfobacteriota</taxon>
        <taxon>Desulfobacteria</taxon>
        <taxon>Desulfobacterales</taxon>
        <taxon>Desulfatibacillaceae</taxon>
        <taxon>Desulfatibacillum</taxon>
    </lineage>
</organism>
<dbReference type="InterPro" id="IPR037035">
    <property type="entry name" value="GK-like_C_sf"/>
</dbReference>
<protein>
    <submittedName>
        <fullName evidence="7">Glycerate 2-kinase</fullName>
    </submittedName>
</protein>
<dbReference type="FunFam" id="3.40.1480.10:FF:000002">
    <property type="entry name" value="Glycerate kinase"/>
    <property type="match status" value="1"/>
</dbReference>
<dbReference type="AlphaFoldDB" id="A0A1M6HRA4"/>
<dbReference type="RefSeq" id="WP_073474153.1">
    <property type="nucleotide sequence ID" value="NZ_FQZU01000005.1"/>
</dbReference>
<evidence type="ECO:0000259" key="6">
    <source>
        <dbReference type="Pfam" id="PF13660"/>
    </source>
</evidence>
<gene>
    <name evidence="7" type="ORF">SAMN02745216_01295</name>
</gene>
<feature type="domain" description="MOFRL" evidence="5">
    <location>
        <begin position="329"/>
        <end position="434"/>
    </location>
</feature>
<keyword evidence="1" id="KW-0808">Transferase</keyword>
<feature type="domain" description="MOFRL-associated" evidence="6">
    <location>
        <begin position="9"/>
        <end position="246"/>
    </location>
</feature>